<dbReference type="HAMAP" id="MF_00163">
    <property type="entry name" value="Pep_deformylase"/>
    <property type="match status" value="1"/>
</dbReference>
<feature type="binding site" evidence="2">
    <location>
        <position position="92"/>
    </location>
    <ligand>
        <name>Fe cation</name>
        <dbReference type="ChEBI" id="CHEBI:24875"/>
    </ligand>
</feature>
<dbReference type="OrthoDB" id="9784988at2"/>
<dbReference type="InterPro" id="IPR036821">
    <property type="entry name" value="Peptide_deformylase_sf"/>
</dbReference>
<dbReference type="Proteomes" id="UP000324233">
    <property type="component" value="Chromosome"/>
</dbReference>
<dbReference type="NCBIfam" id="NF001159">
    <property type="entry name" value="PRK00150.1-3"/>
    <property type="match status" value="1"/>
</dbReference>
<dbReference type="GO" id="GO:0046872">
    <property type="term" value="F:metal ion binding"/>
    <property type="evidence" value="ECO:0007669"/>
    <property type="project" value="UniProtKB-KW"/>
</dbReference>
<dbReference type="EMBL" id="CP042997">
    <property type="protein sequence ID" value="QEH32847.1"/>
    <property type="molecule type" value="Genomic_DNA"/>
</dbReference>
<dbReference type="PANTHER" id="PTHR10458">
    <property type="entry name" value="PEPTIDE DEFORMYLASE"/>
    <property type="match status" value="1"/>
</dbReference>
<organism evidence="3 4">
    <name type="scientific">Aquisphaera giovannonii</name>
    <dbReference type="NCBI Taxonomy" id="406548"/>
    <lineage>
        <taxon>Bacteria</taxon>
        <taxon>Pseudomonadati</taxon>
        <taxon>Planctomycetota</taxon>
        <taxon>Planctomycetia</taxon>
        <taxon>Isosphaerales</taxon>
        <taxon>Isosphaeraceae</taxon>
        <taxon>Aquisphaera</taxon>
    </lineage>
</organism>
<gene>
    <name evidence="3" type="primary">def_1</name>
    <name evidence="2" type="synonym">def</name>
    <name evidence="3" type="ORF">OJF2_13310</name>
</gene>
<comment type="cofactor">
    <cofactor evidence="2">
        <name>Fe(2+)</name>
        <dbReference type="ChEBI" id="CHEBI:29033"/>
    </cofactor>
    <text evidence="2">Binds 1 Fe(2+) ion.</text>
</comment>
<dbReference type="RefSeq" id="WP_148592327.1">
    <property type="nucleotide sequence ID" value="NZ_CP042997.1"/>
</dbReference>
<comment type="function">
    <text evidence="2">Removes the formyl group from the N-terminal Met of newly synthesized proteins. Requires at least a dipeptide for an efficient rate of reaction. N-terminal L-methionine is a prerequisite for activity but the enzyme has broad specificity at other positions.</text>
</comment>
<evidence type="ECO:0000313" key="4">
    <source>
        <dbReference type="Proteomes" id="UP000324233"/>
    </source>
</evidence>
<dbReference type="PIRSF" id="PIRSF004749">
    <property type="entry name" value="Pep_def"/>
    <property type="match status" value="1"/>
</dbReference>
<feature type="binding site" evidence="2">
    <location>
        <position position="134"/>
    </location>
    <ligand>
        <name>Fe cation</name>
        <dbReference type="ChEBI" id="CHEBI:24875"/>
    </ligand>
</feature>
<keyword evidence="2 3" id="KW-0378">Hydrolase</keyword>
<dbReference type="InterPro" id="IPR023635">
    <property type="entry name" value="Peptide_deformylase"/>
</dbReference>
<dbReference type="PRINTS" id="PR01576">
    <property type="entry name" value="PDEFORMYLASE"/>
</dbReference>
<feature type="active site" evidence="2">
    <location>
        <position position="135"/>
    </location>
</feature>
<dbReference type="KEGG" id="agv:OJF2_13310"/>
<accession>A0A5B9VXY2</accession>
<sequence length="205" mass="23139">MLRILHYPHPVLRYPSRAVTEIDDTLRGIVREMFEQMYDARGIGLAANQVGLPFRFFVLNLTADPEQKDQELVFINPEIIKRHSSIEDEEGCLSIPGVHGDVKRAKKIKVQAYNLQGELATHDAEDLFSRAVQHEIDHLDGKLFIDYMGLLAKHGIKEKLREFEARHRQAQASGELPADEELMKLLDAMTRPTPDPFAAADAASA</sequence>
<comment type="catalytic activity">
    <reaction evidence="2">
        <text>N-terminal N-formyl-L-methionyl-[peptide] + H2O = N-terminal L-methionyl-[peptide] + formate</text>
        <dbReference type="Rhea" id="RHEA:24420"/>
        <dbReference type="Rhea" id="RHEA-COMP:10639"/>
        <dbReference type="Rhea" id="RHEA-COMP:10640"/>
        <dbReference type="ChEBI" id="CHEBI:15377"/>
        <dbReference type="ChEBI" id="CHEBI:15740"/>
        <dbReference type="ChEBI" id="CHEBI:49298"/>
        <dbReference type="ChEBI" id="CHEBI:64731"/>
        <dbReference type="EC" id="3.5.1.88"/>
    </reaction>
</comment>
<dbReference type="EC" id="3.5.1.88" evidence="2"/>
<dbReference type="PANTHER" id="PTHR10458:SF22">
    <property type="entry name" value="PEPTIDE DEFORMYLASE"/>
    <property type="match status" value="1"/>
</dbReference>
<proteinExistence type="inferred from homology"/>
<reference evidence="3 4" key="1">
    <citation type="submission" date="2019-08" db="EMBL/GenBank/DDBJ databases">
        <title>Deep-cultivation of Planctomycetes and their phenomic and genomic characterization uncovers novel biology.</title>
        <authorList>
            <person name="Wiegand S."/>
            <person name="Jogler M."/>
            <person name="Boedeker C."/>
            <person name="Pinto D."/>
            <person name="Vollmers J."/>
            <person name="Rivas-Marin E."/>
            <person name="Kohn T."/>
            <person name="Peeters S.H."/>
            <person name="Heuer A."/>
            <person name="Rast P."/>
            <person name="Oberbeckmann S."/>
            <person name="Bunk B."/>
            <person name="Jeske O."/>
            <person name="Meyerdierks A."/>
            <person name="Storesund J.E."/>
            <person name="Kallscheuer N."/>
            <person name="Luecker S."/>
            <person name="Lage O.M."/>
            <person name="Pohl T."/>
            <person name="Merkel B.J."/>
            <person name="Hornburger P."/>
            <person name="Mueller R.-W."/>
            <person name="Bruemmer F."/>
            <person name="Labrenz M."/>
            <person name="Spormann A.M."/>
            <person name="Op den Camp H."/>
            <person name="Overmann J."/>
            <person name="Amann R."/>
            <person name="Jetten M.S.M."/>
            <person name="Mascher T."/>
            <person name="Medema M.H."/>
            <person name="Devos D.P."/>
            <person name="Kaster A.-K."/>
            <person name="Ovreas L."/>
            <person name="Rohde M."/>
            <person name="Galperin M.Y."/>
            <person name="Jogler C."/>
        </authorList>
    </citation>
    <scope>NUCLEOTIDE SEQUENCE [LARGE SCALE GENOMIC DNA]</scope>
    <source>
        <strain evidence="3 4">OJF2</strain>
    </source>
</reference>
<keyword evidence="4" id="KW-1185">Reference proteome</keyword>
<dbReference type="Gene3D" id="3.90.45.10">
    <property type="entry name" value="Peptide deformylase"/>
    <property type="match status" value="1"/>
</dbReference>
<evidence type="ECO:0000256" key="1">
    <source>
        <dbReference type="ARBA" id="ARBA00010759"/>
    </source>
</evidence>
<name>A0A5B9VXY2_9BACT</name>
<dbReference type="SUPFAM" id="SSF56420">
    <property type="entry name" value="Peptide deformylase"/>
    <property type="match status" value="1"/>
</dbReference>
<evidence type="ECO:0000313" key="3">
    <source>
        <dbReference type="EMBL" id="QEH32847.1"/>
    </source>
</evidence>
<dbReference type="GO" id="GO:0042586">
    <property type="term" value="F:peptide deformylase activity"/>
    <property type="evidence" value="ECO:0007669"/>
    <property type="project" value="UniProtKB-UniRule"/>
</dbReference>
<protein>
    <recommendedName>
        <fullName evidence="2">Peptide deformylase</fullName>
        <shortName evidence="2">PDF</shortName>
        <ecNumber evidence="2">3.5.1.88</ecNumber>
    </recommendedName>
    <alternativeName>
        <fullName evidence="2">Polypeptide deformylase</fullName>
    </alternativeName>
</protein>
<comment type="similarity">
    <text evidence="1 2">Belongs to the polypeptide deformylase family.</text>
</comment>
<dbReference type="CDD" id="cd00487">
    <property type="entry name" value="Pep_deformylase"/>
    <property type="match status" value="1"/>
</dbReference>
<keyword evidence="2" id="KW-0479">Metal-binding</keyword>
<evidence type="ECO:0000256" key="2">
    <source>
        <dbReference type="HAMAP-Rule" id="MF_00163"/>
    </source>
</evidence>
<keyword evidence="2" id="KW-0648">Protein biosynthesis</keyword>
<dbReference type="Pfam" id="PF01327">
    <property type="entry name" value="Pep_deformylase"/>
    <property type="match status" value="1"/>
</dbReference>
<feature type="binding site" evidence="2">
    <location>
        <position position="138"/>
    </location>
    <ligand>
        <name>Fe cation</name>
        <dbReference type="ChEBI" id="CHEBI:24875"/>
    </ligand>
</feature>
<keyword evidence="2" id="KW-0408">Iron</keyword>
<dbReference type="NCBIfam" id="TIGR00079">
    <property type="entry name" value="pept_deformyl"/>
    <property type="match status" value="1"/>
</dbReference>
<dbReference type="AlphaFoldDB" id="A0A5B9VXY2"/>
<dbReference type="GO" id="GO:0006412">
    <property type="term" value="P:translation"/>
    <property type="evidence" value="ECO:0007669"/>
    <property type="project" value="UniProtKB-UniRule"/>
</dbReference>